<dbReference type="Gene3D" id="2.40.50.100">
    <property type="match status" value="1"/>
</dbReference>
<dbReference type="PANTHER" id="PTHR30158">
    <property type="entry name" value="ACRA/E-RELATED COMPONENT OF DRUG EFFLUX TRANSPORTER"/>
    <property type="match status" value="1"/>
</dbReference>
<comment type="caution">
    <text evidence="7">The sequence shown here is derived from an EMBL/GenBank/DDBJ whole genome shotgun (WGS) entry which is preliminary data.</text>
</comment>
<comment type="subcellular location">
    <subcellularLocation>
        <location evidence="1">Cell inner membrane</location>
        <topology evidence="1">Lipid-anchor</topology>
    </subcellularLocation>
</comment>
<dbReference type="Gene3D" id="2.40.420.20">
    <property type="match status" value="1"/>
</dbReference>
<dbReference type="RefSeq" id="WP_123630787.1">
    <property type="nucleotide sequence ID" value="NZ_AYKH01000012.1"/>
</dbReference>
<evidence type="ECO:0000313" key="7">
    <source>
        <dbReference type="EMBL" id="ROO27593.1"/>
    </source>
</evidence>
<dbReference type="SUPFAM" id="SSF111369">
    <property type="entry name" value="HlyD-like secretion proteins"/>
    <property type="match status" value="1"/>
</dbReference>
<dbReference type="FunFam" id="2.40.420.20:FF:000001">
    <property type="entry name" value="Efflux RND transporter periplasmic adaptor subunit"/>
    <property type="match status" value="1"/>
</dbReference>
<protein>
    <submittedName>
        <fullName evidence="7">RND transporter</fullName>
    </submittedName>
</protein>
<dbReference type="Pfam" id="PF25876">
    <property type="entry name" value="HH_MFP_RND"/>
    <property type="match status" value="1"/>
</dbReference>
<dbReference type="EMBL" id="AYKH01000012">
    <property type="protein sequence ID" value="ROO27593.1"/>
    <property type="molecule type" value="Genomic_DNA"/>
</dbReference>
<dbReference type="NCBIfam" id="TIGR01730">
    <property type="entry name" value="RND_mfp"/>
    <property type="match status" value="1"/>
</dbReference>
<dbReference type="GO" id="GO:0022857">
    <property type="term" value="F:transmembrane transporter activity"/>
    <property type="evidence" value="ECO:0007669"/>
    <property type="project" value="InterPro"/>
</dbReference>
<dbReference type="InterPro" id="IPR058627">
    <property type="entry name" value="MdtA-like_C"/>
</dbReference>
<evidence type="ECO:0000259" key="3">
    <source>
        <dbReference type="Pfam" id="PF25876"/>
    </source>
</evidence>
<organism evidence="7 8">
    <name type="scientific">Salinisphaera orenii MK-B5</name>
    <dbReference type="NCBI Taxonomy" id="856730"/>
    <lineage>
        <taxon>Bacteria</taxon>
        <taxon>Pseudomonadati</taxon>
        <taxon>Pseudomonadota</taxon>
        <taxon>Gammaproteobacteria</taxon>
        <taxon>Salinisphaerales</taxon>
        <taxon>Salinisphaeraceae</taxon>
        <taxon>Salinisphaera</taxon>
    </lineage>
</organism>
<evidence type="ECO:0000259" key="6">
    <source>
        <dbReference type="Pfam" id="PF25967"/>
    </source>
</evidence>
<dbReference type="InterPro" id="IPR006143">
    <property type="entry name" value="RND_pump_MFP"/>
</dbReference>
<evidence type="ECO:0000256" key="2">
    <source>
        <dbReference type="ARBA" id="ARBA00009477"/>
    </source>
</evidence>
<dbReference type="Proteomes" id="UP000283993">
    <property type="component" value="Unassembled WGS sequence"/>
</dbReference>
<sequence>MRESRRRSSRLIGIAAVIAVLVGAVAAYAVSSPTTAKAQAQAQAATPPPAVTVAPVIVKSLHEWQEFTGRLQAVESVEVRARVNGYIDRVAFADGAIVHKGDLLFQIDPRPYQAEVDRLSAEKARAASSLALARADFQRGRALQRANAISTQAYDQFRASEAAAKGELGSVEAMLRAARLNLEFTEVRAPIDGRVSRANITAGNLVDGSAVLTTVVSQDPVYAYFDVDEQAFLRYEQLIQHGGDEDITGVFMGLVDETGYPHGGNLDFVDNQVNPDTGTIRARAAFANGDGQYTPGLFARMRLVGGAAVETVLIDDRAIGTDLDKRFVLRLTADNAVEYQRVEMGPSISGLRVVRSGLKPGDVIVVNGLQHVMPGQTVAPERVSMLEDGETLEQLAQVEAAAQPQPLAGADGLPALYIDNARGLVALADRAK</sequence>
<keyword evidence="8" id="KW-1185">Reference proteome</keyword>
<dbReference type="Pfam" id="PF25944">
    <property type="entry name" value="Beta-barrel_RND"/>
    <property type="match status" value="1"/>
</dbReference>
<dbReference type="GO" id="GO:0046677">
    <property type="term" value="P:response to antibiotic"/>
    <property type="evidence" value="ECO:0007669"/>
    <property type="project" value="TreeGrafter"/>
</dbReference>
<evidence type="ECO:0000313" key="8">
    <source>
        <dbReference type="Proteomes" id="UP000283993"/>
    </source>
</evidence>
<name>A0A423PPT0_9GAMM</name>
<gene>
    <name evidence="7" type="ORF">SAOR_06955</name>
</gene>
<accession>A0A423PPT0</accession>
<dbReference type="InterPro" id="IPR058624">
    <property type="entry name" value="MdtA-like_HH"/>
</dbReference>
<dbReference type="AlphaFoldDB" id="A0A423PPT0"/>
<evidence type="ECO:0000259" key="4">
    <source>
        <dbReference type="Pfam" id="PF25917"/>
    </source>
</evidence>
<dbReference type="GO" id="GO:0005886">
    <property type="term" value="C:plasma membrane"/>
    <property type="evidence" value="ECO:0007669"/>
    <property type="project" value="UniProtKB-SubCell"/>
</dbReference>
<evidence type="ECO:0000256" key="1">
    <source>
        <dbReference type="ARBA" id="ARBA00004519"/>
    </source>
</evidence>
<feature type="domain" description="Multidrug resistance protein MdtA-like C-terminal permuted SH3" evidence="6">
    <location>
        <begin position="312"/>
        <end position="370"/>
    </location>
</feature>
<dbReference type="Pfam" id="PF25967">
    <property type="entry name" value="RND-MFP_C"/>
    <property type="match status" value="1"/>
</dbReference>
<dbReference type="InterPro" id="IPR058625">
    <property type="entry name" value="MdtA-like_BSH"/>
</dbReference>
<feature type="domain" description="Multidrug resistance protein MdtA-like barrel-sandwich hybrid" evidence="4">
    <location>
        <begin position="76"/>
        <end position="216"/>
    </location>
</feature>
<dbReference type="Gene3D" id="1.10.287.470">
    <property type="entry name" value="Helix hairpin bin"/>
    <property type="match status" value="1"/>
</dbReference>
<evidence type="ECO:0000259" key="5">
    <source>
        <dbReference type="Pfam" id="PF25944"/>
    </source>
</evidence>
<feature type="domain" description="Multidrug resistance protein MdtA-like alpha-helical hairpin" evidence="3">
    <location>
        <begin position="117"/>
        <end position="185"/>
    </location>
</feature>
<proteinExistence type="inferred from homology"/>
<dbReference type="PANTHER" id="PTHR30158:SF26">
    <property type="entry name" value="RESISTANCE-NODULATION-CELL DIVISION (RND) MULTIDRUG EFFLUX MEMBRANE FUSION PROTEIN MEXE"/>
    <property type="match status" value="1"/>
</dbReference>
<comment type="similarity">
    <text evidence="2">Belongs to the membrane fusion protein (MFP) (TC 8.A.1) family.</text>
</comment>
<dbReference type="Pfam" id="PF25917">
    <property type="entry name" value="BSH_RND"/>
    <property type="match status" value="1"/>
</dbReference>
<feature type="domain" description="Multidrug resistance protein MdtA-like beta-barrel" evidence="5">
    <location>
        <begin position="220"/>
        <end position="303"/>
    </location>
</feature>
<dbReference type="InterPro" id="IPR058626">
    <property type="entry name" value="MdtA-like_b-barrel"/>
</dbReference>
<reference evidence="7 8" key="1">
    <citation type="submission" date="2013-10" db="EMBL/GenBank/DDBJ databases">
        <title>Salinisphaera orenii MK-B5 Genome Sequencing.</title>
        <authorList>
            <person name="Lai Q."/>
            <person name="Li C."/>
            <person name="Shao Z."/>
        </authorList>
    </citation>
    <scope>NUCLEOTIDE SEQUENCE [LARGE SCALE GENOMIC DNA]</scope>
    <source>
        <strain evidence="7 8">MK-B5</strain>
    </source>
</reference>
<dbReference type="Gene3D" id="2.40.30.170">
    <property type="match status" value="1"/>
</dbReference>